<comment type="similarity">
    <text evidence="2">In the N-terminal section; belongs to the leguminous lectin family.</text>
</comment>
<dbReference type="GO" id="GO:0051707">
    <property type="term" value="P:response to other organism"/>
    <property type="evidence" value="ECO:0007669"/>
    <property type="project" value="UniProtKB-ARBA"/>
</dbReference>
<dbReference type="GO" id="GO:0005524">
    <property type="term" value="F:ATP binding"/>
    <property type="evidence" value="ECO:0007669"/>
    <property type="project" value="UniProtKB-UniRule"/>
</dbReference>
<evidence type="ECO:0000256" key="9">
    <source>
        <dbReference type="ARBA" id="ARBA00022989"/>
    </source>
</evidence>
<dbReference type="InterPro" id="IPR001220">
    <property type="entry name" value="Legume_lectin_dom"/>
</dbReference>
<evidence type="ECO:0000256" key="7">
    <source>
        <dbReference type="ARBA" id="ARBA00022741"/>
    </source>
</evidence>
<evidence type="ECO:0000256" key="11">
    <source>
        <dbReference type="ARBA" id="ARBA00023170"/>
    </source>
</evidence>
<dbReference type="AlphaFoldDB" id="A0AAV6J1Z9"/>
<dbReference type="PROSITE" id="PS50011">
    <property type="entry name" value="PROTEIN_KINASE_DOM"/>
    <property type="match status" value="1"/>
</dbReference>
<keyword evidence="9 14" id="KW-1133">Transmembrane helix</keyword>
<evidence type="ECO:0000256" key="5">
    <source>
        <dbReference type="ARBA" id="ARBA00022729"/>
    </source>
</evidence>
<dbReference type="EMBL" id="JACTNZ010000008">
    <property type="protein sequence ID" value="KAG5534442.1"/>
    <property type="molecule type" value="Genomic_DNA"/>
</dbReference>
<protein>
    <recommendedName>
        <fullName evidence="15">Protein kinase domain-containing protein</fullName>
    </recommendedName>
</protein>
<accession>A0AAV6J1Z9</accession>
<evidence type="ECO:0000256" key="13">
    <source>
        <dbReference type="SAM" id="MobiDB-lite"/>
    </source>
</evidence>
<keyword evidence="8 12" id="KW-0067">ATP-binding</keyword>
<dbReference type="PROSITE" id="PS00107">
    <property type="entry name" value="PROTEIN_KINASE_ATP"/>
    <property type="match status" value="1"/>
</dbReference>
<dbReference type="Gene3D" id="2.60.120.200">
    <property type="match status" value="1"/>
</dbReference>
<dbReference type="GO" id="GO:0030246">
    <property type="term" value="F:carbohydrate binding"/>
    <property type="evidence" value="ECO:0007669"/>
    <property type="project" value="UniProtKB-KW"/>
</dbReference>
<comment type="subcellular location">
    <subcellularLocation>
        <location evidence="1">Membrane</location>
        <topology evidence="1">Single-pass type I membrane protein</topology>
    </subcellularLocation>
</comment>
<dbReference type="GO" id="GO:0006952">
    <property type="term" value="P:defense response"/>
    <property type="evidence" value="ECO:0007669"/>
    <property type="project" value="UniProtKB-ARBA"/>
</dbReference>
<feature type="domain" description="Protein kinase" evidence="15">
    <location>
        <begin position="211"/>
        <end position="442"/>
    </location>
</feature>
<sequence>MVAIEFDNVKQDFDPDANHVGLNINSIISTVNASLTPLDIEIASTNESIWFYNVWIQYDGVNKVIEVFIARQAELDGETPSKPDTPVLKYNLDLREVLDQYSYFGFSASTGSGEQVNSVLRWNLTVDSYPDDAPAPAPATKHPPRKKILVWVGVGVPLLLIGAAVTGYYYLCKKQSMVQSKSNVLLGALKRLPGTPREFQFNDLKKATNNFDEKKKLGQGGFGVVYRGHLHNENLEVAVKWFSRETIKGQDDFLAELTIINRLRHKHLVRLLGRILDAVEERLGDEYVVEEAQKMLVLALACSHPIAGERPKTQAIVQIIAGLIPVPYVPPFKPAFIWPSMPVQEEDDMSSLDSTTETKSFPTTHLGSGFTPQCISREPTLDEEKISSPEVGGVASTLGYVVPECFLTGKATKQPDVYVFGVVLWEIDCGLRPGTRIDEFLF</sequence>
<evidence type="ECO:0000256" key="1">
    <source>
        <dbReference type="ARBA" id="ARBA00004479"/>
    </source>
</evidence>
<evidence type="ECO:0000256" key="6">
    <source>
        <dbReference type="ARBA" id="ARBA00022734"/>
    </source>
</evidence>
<evidence type="ECO:0000256" key="3">
    <source>
        <dbReference type="ARBA" id="ARBA00010217"/>
    </source>
</evidence>
<dbReference type="InterPro" id="IPR000719">
    <property type="entry name" value="Prot_kinase_dom"/>
</dbReference>
<dbReference type="InterPro" id="IPR017441">
    <property type="entry name" value="Protein_kinase_ATP_BS"/>
</dbReference>
<dbReference type="Proteomes" id="UP000823749">
    <property type="component" value="Chromosome 8"/>
</dbReference>
<dbReference type="InterPro" id="IPR013320">
    <property type="entry name" value="ConA-like_dom_sf"/>
</dbReference>
<evidence type="ECO:0000256" key="12">
    <source>
        <dbReference type="PROSITE-ProRule" id="PRU10141"/>
    </source>
</evidence>
<dbReference type="Pfam" id="PF00139">
    <property type="entry name" value="Lectin_legB"/>
    <property type="match status" value="1"/>
</dbReference>
<organism evidence="16 17">
    <name type="scientific">Rhododendron griersonianum</name>
    <dbReference type="NCBI Taxonomy" id="479676"/>
    <lineage>
        <taxon>Eukaryota</taxon>
        <taxon>Viridiplantae</taxon>
        <taxon>Streptophyta</taxon>
        <taxon>Embryophyta</taxon>
        <taxon>Tracheophyta</taxon>
        <taxon>Spermatophyta</taxon>
        <taxon>Magnoliopsida</taxon>
        <taxon>eudicotyledons</taxon>
        <taxon>Gunneridae</taxon>
        <taxon>Pentapetalae</taxon>
        <taxon>asterids</taxon>
        <taxon>Ericales</taxon>
        <taxon>Ericaceae</taxon>
        <taxon>Ericoideae</taxon>
        <taxon>Rhodoreae</taxon>
        <taxon>Rhododendron</taxon>
    </lineage>
</organism>
<dbReference type="SUPFAM" id="SSF49899">
    <property type="entry name" value="Concanavalin A-like lectins/glucanases"/>
    <property type="match status" value="1"/>
</dbReference>
<evidence type="ECO:0000256" key="2">
    <source>
        <dbReference type="ARBA" id="ARBA00008536"/>
    </source>
</evidence>
<dbReference type="InterPro" id="IPR050528">
    <property type="entry name" value="L-type_Lectin-RKs"/>
</dbReference>
<reference evidence="16" key="1">
    <citation type="submission" date="2020-08" db="EMBL/GenBank/DDBJ databases">
        <title>Plant Genome Project.</title>
        <authorList>
            <person name="Zhang R.-G."/>
        </authorList>
    </citation>
    <scope>NUCLEOTIDE SEQUENCE</scope>
    <source>
        <strain evidence="16">WSP0</strain>
        <tissue evidence="16">Leaf</tissue>
    </source>
</reference>
<keyword evidence="4 14" id="KW-0812">Transmembrane</keyword>
<keyword evidence="10 14" id="KW-0472">Membrane</keyword>
<evidence type="ECO:0000256" key="10">
    <source>
        <dbReference type="ARBA" id="ARBA00023136"/>
    </source>
</evidence>
<dbReference type="InterPro" id="IPR011009">
    <property type="entry name" value="Kinase-like_dom_sf"/>
</dbReference>
<keyword evidence="7 12" id="KW-0547">Nucleotide-binding</keyword>
<comment type="similarity">
    <text evidence="3">In the C-terminal section; belongs to the protein kinase superfamily. Ser/Thr protein kinase family.</text>
</comment>
<feature type="binding site" evidence="12">
    <location>
        <position position="240"/>
    </location>
    <ligand>
        <name>ATP</name>
        <dbReference type="ChEBI" id="CHEBI:30616"/>
    </ligand>
</feature>
<evidence type="ECO:0000256" key="14">
    <source>
        <dbReference type="SAM" id="Phobius"/>
    </source>
</evidence>
<evidence type="ECO:0000256" key="4">
    <source>
        <dbReference type="ARBA" id="ARBA00022692"/>
    </source>
</evidence>
<dbReference type="GO" id="GO:0004672">
    <property type="term" value="F:protein kinase activity"/>
    <property type="evidence" value="ECO:0007669"/>
    <property type="project" value="InterPro"/>
</dbReference>
<dbReference type="Gene3D" id="3.30.200.20">
    <property type="entry name" value="Phosphorylase Kinase, domain 1"/>
    <property type="match status" value="1"/>
</dbReference>
<feature type="transmembrane region" description="Helical" evidence="14">
    <location>
        <begin position="148"/>
        <end position="171"/>
    </location>
</feature>
<comment type="caution">
    <text evidence="16">The sequence shown here is derived from an EMBL/GenBank/DDBJ whole genome shotgun (WGS) entry which is preliminary data.</text>
</comment>
<keyword evidence="11" id="KW-0675">Receptor</keyword>
<dbReference type="GO" id="GO:0016020">
    <property type="term" value="C:membrane"/>
    <property type="evidence" value="ECO:0007669"/>
    <property type="project" value="UniProtKB-SubCell"/>
</dbReference>
<keyword evidence="5" id="KW-0732">Signal</keyword>
<dbReference type="SUPFAM" id="SSF56112">
    <property type="entry name" value="Protein kinase-like (PK-like)"/>
    <property type="match status" value="2"/>
</dbReference>
<name>A0AAV6J1Z9_9ERIC</name>
<feature type="region of interest" description="Disordered" evidence="13">
    <location>
        <begin position="353"/>
        <end position="373"/>
    </location>
</feature>
<keyword evidence="6" id="KW-0430">Lectin</keyword>
<evidence type="ECO:0000313" key="16">
    <source>
        <dbReference type="EMBL" id="KAG5534442.1"/>
    </source>
</evidence>
<proteinExistence type="inferred from homology"/>
<dbReference type="PANTHER" id="PTHR27007">
    <property type="match status" value="1"/>
</dbReference>
<dbReference type="InterPro" id="IPR001245">
    <property type="entry name" value="Ser-Thr/Tyr_kinase_cat_dom"/>
</dbReference>
<gene>
    <name evidence="16" type="ORF">RHGRI_022541</name>
</gene>
<evidence type="ECO:0000313" key="17">
    <source>
        <dbReference type="Proteomes" id="UP000823749"/>
    </source>
</evidence>
<evidence type="ECO:0000256" key="8">
    <source>
        <dbReference type="ARBA" id="ARBA00022840"/>
    </source>
</evidence>
<dbReference type="Gene3D" id="1.10.510.10">
    <property type="entry name" value="Transferase(Phosphotransferase) domain 1"/>
    <property type="match status" value="1"/>
</dbReference>
<evidence type="ECO:0000259" key="15">
    <source>
        <dbReference type="PROSITE" id="PS50011"/>
    </source>
</evidence>
<keyword evidence="17" id="KW-1185">Reference proteome</keyword>
<dbReference type="Pfam" id="PF07714">
    <property type="entry name" value="PK_Tyr_Ser-Thr"/>
    <property type="match status" value="1"/>
</dbReference>